<dbReference type="RefSeq" id="WP_133880943.1">
    <property type="nucleotide sequence ID" value="NZ_MWIN01000001.1"/>
</dbReference>
<organism evidence="2 3">
    <name type="scientific">Panacagrimonas perspica</name>
    <dbReference type="NCBI Taxonomy" id="381431"/>
    <lineage>
        <taxon>Bacteria</taxon>
        <taxon>Pseudomonadati</taxon>
        <taxon>Pseudomonadota</taxon>
        <taxon>Gammaproteobacteria</taxon>
        <taxon>Nevskiales</taxon>
        <taxon>Nevskiaceae</taxon>
        <taxon>Panacagrimonas</taxon>
    </lineage>
</organism>
<keyword evidence="3" id="KW-1185">Reference proteome</keyword>
<evidence type="ECO:0000259" key="1">
    <source>
        <dbReference type="Pfam" id="PF08818"/>
    </source>
</evidence>
<dbReference type="EMBL" id="SOBT01000008">
    <property type="protein sequence ID" value="TDU32448.1"/>
    <property type="molecule type" value="Genomic_DNA"/>
</dbReference>
<evidence type="ECO:0000313" key="3">
    <source>
        <dbReference type="Proteomes" id="UP000295341"/>
    </source>
</evidence>
<dbReference type="Proteomes" id="UP000295341">
    <property type="component" value="Unassembled WGS sequence"/>
</dbReference>
<dbReference type="SUPFAM" id="SSF159888">
    <property type="entry name" value="YdhG-like"/>
    <property type="match status" value="1"/>
</dbReference>
<reference evidence="2 3" key="1">
    <citation type="submission" date="2019-03" db="EMBL/GenBank/DDBJ databases">
        <title>Genomic Encyclopedia of Type Strains, Phase IV (KMG-IV): sequencing the most valuable type-strain genomes for metagenomic binning, comparative biology and taxonomic classification.</title>
        <authorList>
            <person name="Goeker M."/>
        </authorList>
    </citation>
    <scope>NUCLEOTIDE SEQUENCE [LARGE SCALE GENOMIC DNA]</scope>
    <source>
        <strain evidence="2 3">DSM 26377</strain>
    </source>
</reference>
<dbReference type="InterPro" id="IPR014922">
    <property type="entry name" value="YdhG-like"/>
</dbReference>
<dbReference type="OrthoDB" id="9811812at2"/>
<name>A0A4S3KAK9_9GAMM</name>
<comment type="caution">
    <text evidence="2">The sequence shown here is derived from an EMBL/GenBank/DDBJ whole genome shotgun (WGS) entry which is preliminary data.</text>
</comment>
<dbReference type="AlphaFoldDB" id="A0A4S3KAK9"/>
<protein>
    <submittedName>
        <fullName evidence="2">Uncharacterized protein YdhG (YjbR/CyaY superfamily)</fullName>
    </submittedName>
</protein>
<feature type="domain" description="YdhG-like" evidence="1">
    <location>
        <begin position="21"/>
        <end position="107"/>
    </location>
</feature>
<accession>A0A4S3KAK9</accession>
<evidence type="ECO:0000313" key="2">
    <source>
        <dbReference type="EMBL" id="TDU32448.1"/>
    </source>
</evidence>
<sequence>MAGKCPTTIAEYIQAAPPEGQAHLRRLYALLQSVAPQAEEAIKWGTPFFIEPRFLFAFSAHKAHISFAPTKTTLAAFRKDLEPHKTTKGTLQLPYKKPLPEDLILRIAECCVQDVKKREDDSFW</sequence>
<proteinExistence type="predicted"/>
<dbReference type="Gene3D" id="3.90.1150.200">
    <property type="match status" value="1"/>
</dbReference>
<gene>
    <name evidence="2" type="ORF">DFR24_1845</name>
</gene>
<dbReference type="Pfam" id="PF08818">
    <property type="entry name" value="DUF1801"/>
    <property type="match status" value="1"/>
</dbReference>